<dbReference type="Pfam" id="PF12138">
    <property type="entry name" value="Spherulin4"/>
    <property type="match status" value="1"/>
</dbReference>
<feature type="region of interest" description="Disordered" evidence="1">
    <location>
        <begin position="49"/>
        <end position="88"/>
    </location>
</feature>
<accession>A0AAN6LUU1</accession>
<reference evidence="3 4" key="1">
    <citation type="submission" date="2021-02" db="EMBL/GenBank/DDBJ databases">
        <title>Genome assembly of Pseudopithomyces chartarum.</title>
        <authorList>
            <person name="Jauregui R."/>
            <person name="Singh J."/>
            <person name="Voisey C."/>
        </authorList>
    </citation>
    <scope>NUCLEOTIDE SEQUENCE [LARGE SCALE GENOMIC DNA]</scope>
    <source>
        <strain evidence="3 4">AGR01</strain>
    </source>
</reference>
<protein>
    <submittedName>
        <fullName evidence="3">Uncharacterized protein</fullName>
    </submittedName>
</protein>
<evidence type="ECO:0000313" key="3">
    <source>
        <dbReference type="EMBL" id="KAK3202576.1"/>
    </source>
</evidence>
<name>A0AAN6LUU1_9PLEO</name>
<feature type="compositionally biased region" description="Low complexity" evidence="1">
    <location>
        <begin position="49"/>
        <end position="74"/>
    </location>
</feature>
<feature type="region of interest" description="Disordered" evidence="1">
    <location>
        <begin position="1"/>
        <end position="32"/>
    </location>
</feature>
<keyword evidence="2" id="KW-1133">Transmembrane helix</keyword>
<keyword evidence="2" id="KW-0812">Transmembrane</keyword>
<sequence>MVFLQPQTSREKYLHPHSAAAPHEKRFNATSSQERLMSPSLVTIPLQHSSHASSSKITSTISNKTSPSNPSSTSWPGHPRTPPRKPQPRIDEHVLALSVTITLAILVLIGVPLGAILPKKYLVPLPVNILVPFYIYPDAGAWDRLFEACIKHPDTNFTVILSIDNGPGTTVWPAGIYINPIKRLNTLSNVQAIGYVDTNHASRDREAVLKEIALYAGWNNSGIAISGIFFDRTPTEDVNDARAYLKNVSATVRHLEGFLKPEIVVHNMGKVPDENITGYHADVTVVFDGEYGELPDRKVLREKLRGLKGRREDYGEVVHSVPRTLSRGGVRKIVNRARRNVGWLFVTDRMGDNRYEWYSDRWEEFLDLTW</sequence>
<keyword evidence="2" id="KW-0472">Membrane</keyword>
<evidence type="ECO:0000313" key="4">
    <source>
        <dbReference type="Proteomes" id="UP001280581"/>
    </source>
</evidence>
<dbReference type="PANTHER" id="PTHR35040">
    <property type="match status" value="1"/>
</dbReference>
<proteinExistence type="predicted"/>
<dbReference type="AlphaFoldDB" id="A0AAN6LUU1"/>
<keyword evidence="4" id="KW-1185">Reference proteome</keyword>
<organism evidence="3 4">
    <name type="scientific">Pseudopithomyces chartarum</name>
    <dbReference type="NCBI Taxonomy" id="1892770"/>
    <lineage>
        <taxon>Eukaryota</taxon>
        <taxon>Fungi</taxon>
        <taxon>Dikarya</taxon>
        <taxon>Ascomycota</taxon>
        <taxon>Pezizomycotina</taxon>
        <taxon>Dothideomycetes</taxon>
        <taxon>Pleosporomycetidae</taxon>
        <taxon>Pleosporales</taxon>
        <taxon>Massarineae</taxon>
        <taxon>Didymosphaeriaceae</taxon>
        <taxon>Pseudopithomyces</taxon>
    </lineage>
</organism>
<evidence type="ECO:0000256" key="2">
    <source>
        <dbReference type="SAM" id="Phobius"/>
    </source>
</evidence>
<dbReference type="EMBL" id="WVTA01000013">
    <property type="protein sequence ID" value="KAK3202576.1"/>
    <property type="molecule type" value="Genomic_DNA"/>
</dbReference>
<dbReference type="Proteomes" id="UP001280581">
    <property type="component" value="Unassembled WGS sequence"/>
</dbReference>
<gene>
    <name evidence="3" type="ORF">GRF29_154g32128</name>
</gene>
<dbReference type="InterPro" id="IPR021986">
    <property type="entry name" value="Spherulin4"/>
</dbReference>
<comment type="caution">
    <text evidence="3">The sequence shown here is derived from an EMBL/GenBank/DDBJ whole genome shotgun (WGS) entry which is preliminary data.</text>
</comment>
<evidence type="ECO:0000256" key="1">
    <source>
        <dbReference type="SAM" id="MobiDB-lite"/>
    </source>
</evidence>
<feature type="transmembrane region" description="Helical" evidence="2">
    <location>
        <begin position="94"/>
        <end position="117"/>
    </location>
</feature>
<dbReference type="PANTHER" id="PTHR35040:SF7">
    <property type="entry name" value="FIBRONECTIN TYPE-III DOMAIN-CONTAINING PROTEIN-RELATED"/>
    <property type="match status" value="1"/>
</dbReference>